<dbReference type="EMBL" id="JAPQKS010000003">
    <property type="protein sequence ID" value="KAJ5238779.1"/>
    <property type="molecule type" value="Genomic_DNA"/>
</dbReference>
<evidence type="ECO:0000256" key="1">
    <source>
        <dbReference type="SAM" id="MobiDB-lite"/>
    </source>
</evidence>
<keyword evidence="3" id="KW-1185">Reference proteome</keyword>
<dbReference type="Proteomes" id="UP001150941">
    <property type="component" value="Unassembled WGS sequence"/>
</dbReference>
<organism evidence="2 3">
    <name type="scientific">Penicillium chermesinum</name>
    <dbReference type="NCBI Taxonomy" id="63820"/>
    <lineage>
        <taxon>Eukaryota</taxon>
        <taxon>Fungi</taxon>
        <taxon>Dikarya</taxon>
        <taxon>Ascomycota</taxon>
        <taxon>Pezizomycotina</taxon>
        <taxon>Eurotiomycetes</taxon>
        <taxon>Eurotiomycetidae</taxon>
        <taxon>Eurotiales</taxon>
        <taxon>Aspergillaceae</taxon>
        <taxon>Penicillium</taxon>
    </lineage>
</organism>
<dbReference type="OrthoDB" id="5521299at2759"/>
<feature type="region of interest" description="Disordered" evidence="1">
    <location>
        <begin position="177"/>
        <end position="197"/>
    </location>
</feature>
<reference evidence="2" key="1">
    <citation type="submission" date="2022-11" db="EMBL/GenBank/DDBJ databases">
        <authorList>
            <person name="Petersen C."/>
        </authorList>
    </citation>
    <scope>NUCLEOTIDE SEQUENCE</scope>
    <source>
        <strain evidence="2">IBT 19713</strain>
    </source>
</reference>
<accession>A0A9W9TTB7</accession>
<dbReference type="GeneID" id="83199998"/>
<comment type="caution">
    <text evidence="2">The sequence shown here is derived from an EMBL/GenBank/DDBJ whole genome shotgun (WGS) entry which is preliminary data.</text>
</comment>
<name>A0A9W9TTB7_9EURO</name>
<sequence>MASSISPTLHLESPQWRHLLRASLRECTYLPDPIARVYMRDYCYSCPDGRVGRRRHQLLAPLITPDAPELPKDEEGWKQLVEKSRPSSEGKTELPAAIQALMRSQMNNGVVSSSRIRPQIKTLEPVIPEKNSWGRPMPQSRVNNMLTRWYGRTMECLLPPLPPHEVATLDGLITGDVPWSPKPRRAMPSPTAGEEPPEENTILSFLVDGPQKSHTFEKYVEGRPHVITYRLMSRIWRRISCHVPRMSWDEEWSKWNISWDTPKDLPQVAFEVLENANLDAIFGQPLESRTQKRKEPALS</sequence>
<evidence type="ECO:0000313" key="2">
    <source>
        <dbReference type="EMBL" id="KAJ5238779.1"/>
    </source>
</evidence>
<proteinExistence type="predicted"/>
<gene>
    <name evidence="2" type="ORF">N7468_003398</name>
</gene>
<dbReference type="RefSeq" id="XP_058331698.1">
    <property type="nucleotide sequence ID" value="XM_058472695.1"/>
</dbReference>
<dbReference type="AlphaFoldDB" id="A0A9W9TTB7"/>
<evidence type="ECO:0000313" key="3">
    <source>
        <dbReference type="Proteomes" id="UP001150941"/>
    </source>
</evidence>
<reference evidence="2" key="2">
    <citation type="journal article" date="2023" name="IMA Fungus">
        <title>Comparative genomic study of the Penicillium genus elucidates a diverse pangenome and 15 lateral gene transfer events.</title>
        <authorList>
            <person name="Petersen C."/>
            <person name="Sorensen T."/>
            <person name="Nielsen M.R."/>
            <person name="Sondergaard T.E."/>
            <person name="Sorensen J.L."/>
            <person name="Fitzpatrick D.A."/>
            <person name="Frisvad J.C."/>
            <person name="Nielsen K.L."/>
        </authorList>
    </citation>
    <scope>NUCLEOTIDE SEQUENCE</scope>
    <source>
        <strain evidence="2">IBT 19713</strain>
    </source>
</reference>
<protein>
    <submittedName>
        <fullName evidence="2">Uncharacterized protein</fullName>
    </submittedName>
</protein>